<dbReference type="GO" id="GO:0005634">
    <property type="term" value="C:nucleus"/>
    <property type="evidence" value="ECO:0007669"/>
    <property type="project" value="TreeGrafter"/>
</dbReference>
<feature type="compositionally biased region" description="Acidic residues" evidence="1">
    <location>
        <begin position="300"/>
        <end position="314"/>
    </location>
</feature>
<dbReference type="InterPro" id="IPR013536">
    <property type="entry name" value="WLM_dom"/>
</dbReference>
<feature type="region of interest" description="Disordered" evidence="1">
    <location>
        <begin position="185"/>
        <end position="261"/>
    </location>
</feature>
<feature type="compositionally biased region" description="Polar residues" evidence="1">
    <location>
        <begin position="289"/>
        <end position="299"/>
    </location>
</feature>
<feature type="domain" description="WLM" evidence="2">
    <location>
        <begin position="14"/>
        <end position="274"/>
    </location>
</feature>
<dbReference type="InterPro" id="IPR053000">
    <property type="entry name" value="WSS1-like_metalloprotease"/>
</dbReference>
<dbReference type="AlphaFoldDB" id="A0A0D6ERP8"/>
<dbReference type="EMBL" id="CENE01000022">
    <property type="protein sequence ID" value="CEQ42225.1"/>
    <property type="molecule type" value="Genomic_DNA"/>
</dbReference>
<reference evidence="4" key="1">
    <citation type="submission" date="2015-02" db="EMBL/GenBank/DDBJ databases">
        <authorList>
            <person name="Gon?alves P."/>
        </authorList>
    </citation>
    <scope>NUCLEOTIDE SEQUENCE [LARGE SCALE GENOMIC DNA]</scope>
</reference>
<feature type="compositionally biased region" description="Acidic residues" evidence="1">
    <location>
        <begin position="353"/>
        <end position="366"/>
    </location>
</feature>
<dbReference type="PANTHER" id="PTHR46622">
    <property type="entry name" value="DNA-DEPENDENT METALLOPROTEASE WSS1"/>
    <property type="match status" value="1"/>
</dbReference>
<protein>
    <submittedName>
        <fullName evidence="3">SPOSA6832_04023-mRNA-1:cds</fullName>
    </submittedName>
</protein>
<evidence type="ECO:0000256" key="1">
    <source>
        <dbReference type="SAM" id="MobiDB-lite"/>
    </source>
</evidence>
<keyword evidence="4" id="KW-1185">Reference proteome</keyword>
<evidence type="ECO:0000259" key="2">
    <source>
        <dbReference type="PROSITE" id="PS51397"/>
    </source>
</evidence>
<dbReference type="PANTHER" id="PTHR46622:SF1">
    <property type="entry name" value="DNA-DEPENDENT METALLOPROTEASE WSS1"/>
    <property type="match status" value="1"/>
</dbReference>
<dbReference type="Proteomes" id="UP000243876">
    <property type="component" value="Unassembled WGS sequence"/>
</dbReference>
<feature type="compositionally biased region" description="Basic and acidic residues" evidence="1">
    <location>
        <begin position="315"/>
        <end position="341"/>
    </location>
</feature>
<gene>
    <name evidence="3" type="primary">SPOSA6832_04023</name>
</gene>
<sequence length="457" mass="50234">MLRTVSASERLCFKRSQAARGTILQISLLIFCLPAPRPGKPTVQALARAHDPQGPCRPVQAHHDGVVNSLVEYEHNREFAGRNWNAGEVIEIVLRRRDGSFVPYNFLLHVMCHEVSFPLPLPLEKRVTDAPALFALQLAHIKEMNHSRAFQSVNNQLRTALSGLRSRGYYGDGFWSSGRSLRGGAFQKRRRRRRIVRDPAAPPPRERGAPVKLGSTGRQTAIPKKAGARVTKKGAFGGEGRTLGDSEAVSTKGRRTQSKAAREARELAAASRLAAEERVRAAEARLRLKSTNLGRSSSPLDDDDDDWEWDDDAPEDRADVKLDEGEKRWLEEEMRGWRRDAAFGPNPPALGGEDGEEGKEDEEEEGVVLKPVAASGSGSWKRPNPSKGSRCPTSPDPDDSLDLSSEQQRQSLKGVTDGGAVVTDEESDDEVLVVEPKGKGKAISNGKEKSPKKRRVA</sequence>
<feature type="region of interest" description="Disordered" evidence="1">
    <location>
        <begin position="289"/>
        <end position="457"/>
    </location>
</feature>
<feature type="compositionally biased region" description="Acidic residues" evidence="1">
    <location>
        <begin position="423"/>
        <end position="432"/>
    </location>
</feature>
<dbReference type="GO" id="GO:0006281">
    <property type="term" value="P:DNA repair"/>
    <property type="evidence" value="ECO:0007669"/>
    <property type="project" value="TreeGrafter"/>
</dbReference>
<dbReference type="PROSITE" id="PS51397">
    <property type="entry name" value="WLM"/>
    <property type="match status" value="1"/>
</dbReference>
<evidence type="ECO:0000313" key="3">
    <source>
        <dbReference type="EMBL" id="CEQ42225.1"/>
    </source>
</evidence>
<dbReference type="OrthoDB" id="447842at2759"/>
<proteinExistence type="predicted"/>
<evidence type="ECO:0000313" key="4">
    <source>
        <dbReference type="Proteomes" id="UP000243876"/>
    </source>
</evidence>
<name>A0A0D6ERP8_SPOSA</name>
<accession>A0A0D6ERP8</accession>
<organism evidence="3 4">
    <name type="scientific">Sporidiobolus salmonicolor</name>
    <name type="common">Yeast-like fungus</name>
    <name type="synonym">Sporobolomyces salmonicolor</name>
    <dbReference type="NCBI Taxonomy" id="5005"/>
    <lineage>
        <taxon>Eukaryota</taxon>
        <taxon>Fungi</taxon>
        <taxon>Dikarya</taxon>
        <taxon>Basidiomycota</taxon>
        <taxon>Pucciniomycotina</taxon>
        <taxon>Microbotryomycetes</taxon>
        <taxon>Sporidiobolales</taxon>
        <taxon>Sporidiobolaceae</taxon>
        <taxon>Sporobolomyces</taxon>
    </lineage>
</organism>
<dbReference type="Pfam" id="PF08325">
    <property type="entry name" value="WLM"/>
    <property type="match status" value="2"/>
</dbReference>
<dbReference type="GO" id="GO:0008237">
    <property type="term" value="F:metallopeptidase activity"/>
    <property type="evidence" value="ECO:0007669"/>
    <property type="project" value="TreeGrafter"/>
</dbReference>
<feature type="non-terminal residue" evidence="3">
    <location>
        <position position="1"/>
    </location>
</feature>